<gene>
    <name evidence="2" type="ORF">GCM10022223_07490</name>
</gene>
<dbReference type="CDD" id="cd00093">
    <property type="entry name" value="HTH_XRE"/>
    <property type="match status" value="1"/>
</dbReference>
<evidence type="ECO:0000313" key="2">
    <source>
        <dbReference type="EMBL" id="GAA3594879.1"/>
    </source>
</evidence>
<dbReference type="SUPFAM" id="SSF47413">
    <property type="entry name" value="lambda repressor-like DNA-binding domains"/>
    <property type="match status" value="1"/>
</dbReference>
<dbReference type="PROSITE" id="PS50943">
    <property type="entry name" value="HTH_CROC1"/>
    <property type="match status" value="1"/>
</dbReference>
<dbReference type="InterPro" id="IPR010982">
    <property type="entry name" value="Lambda_DNA-bd_dom_sf"/>
</dbReference>
<dbReference type="InterPro" id="IPR001387">
    <property type="entry name" value="Cro/C1-type_HTH"/>
</dbReference>
<reference evidence="3" key="1">
    <citation type="journal article" date="2019" name="Int. J. Syst. Evol. Microbiol.">
        <title>The Global Catalogue of Microorganisms (GCM) 10K type strain sequencing project: providing services to taxonomists for standard genome sequencing and annotation.</title>
        <authorList>
            <consortium name="The Broad Institute Genomics Platform"/>
            <consortium name="The Broad Institute Genome Sequencing Center for Infectious Disease"/>
            <person name="Wu L."/>
            <person name="Ma J."/>
        </authorList>
    </citation>
    <scope>NUCLEOTIDE SEQUENCE [LARGE SCALE GENOMIC DNA]</scope>
    <source>
        <strain evidence="3">JCM 16902</strain>
    </source>
</reference>
<evidence type="ECO:0000259" key="1">
    <source>
        <dbReference type="PROSITE" id="PS50943"/>
    </source>
</evidence>
<dbReference type="Gene3D" id="3.30.450.180">
    <property type="match status" value="1"/>
</dbReference>
<sequence length="284" mass="31037">MNQRELGAFLRLHRERIRPQDAGVPVAGPRRTPGLRREEVAGLAHVSTQHYTRLEQGRGSLPSRPVLAALARALRLDDVQRRHLYALAGEAFSVPPGPPSDVPGHVRELIGRLPDTAALVLGAAYDVLAWNRLGAALFGDFSALVPGERNLLRMYHQPQVRVKVPVIGRLLDDGAFLRSAVGQMRIVLARYPGDGSTRRLVGDLLRDSPEFARSWPAGEVAEVPHLRKTFDHPAVGVLELRCDVLAVPERDQQVILYTADPGSPAESALRLLGVIGTQRMDVSG</sequence>
<evidence type="ECO:0000313" key="3">
    <source>
        <dbReference type="Proteomes" id="UP001501074"/>
    </source>
</evidence>
<dbReference type="PANTHER" id="PTHR35010:SF2">
    <property type="entry name" value="BLL4672 PROTEIN"/>
    <property type="match status" value="1"/>
</dbReference>
<feature type="domain" description="HTH cro/C1-type" evidence="1">
    <location>
        <begin position="34"/>
        <end position="79"/>
    </location>
</feature>
<dbReference type="InterPro" id="IPR041413">
    <property type="entry name" value="MLTR_LBD"/>
</dbReference>
<dbReference type="Gene3D" id="1.10.260.40">
    <property type="entry name" value="lambda repressor-like DNA-binding domains"/>
    <property type="match status" value="1"/>
</dbReference>
<comment type="caution">
    <text evidence="2">The sequence shown here is derived from an EMBL/GenBank/DDBJ whole genome shotgun (WGS) entry which is preliminary data.</text>
</comment>
<protein>
    <submittedName>
        <fullName evidence="2">Helix-turn-helix transcriptional regulator</fullName>
    </submittedName>
</protein>
<name>A0ABP6Z0Z0_9ACTN</name>
<dbReference type="Pfam" id="PF17765">
    <property type="entry name" value="MLTR_LBD"/>
    <property type="match status" value="1"/>
</dbReference>
<dbReference type="EMBL" id="BAAAZO010000001">
    <property type="protein sequence ID" value="GAA3594879.1"/>
    <property type="molecule type" value="Genomic_DNA"/>
</dbReference>
<dbReference type="Proteomes" id="UP001501074">
    <property type="component" value="Unassembled WGS sequence"/>
</dbReference>
<dbReference type="SMART" id="SM00530">
    <property type="entry name" value="HTH_XRE"/>
    <property type="match status" value="1"/>
</dbReference>
<proteinExistence type="predicted"/>
<dbReference type="Pfam" id="PF13560">
    <property type="entry name" value="HTH_31"/>
    <property type="match status" value="1"/>
</dbReference>
<organism evidence="2 3">
    <name type="scientific">Kineosporia mesophila</name>
    <dbReference type="NCBI Taxonomy" id="566012"/>
    <lineage>
        <taxon>Bacteria</taxon>
        <taxon>Bacillati</taxon>
        <taxon>Actinomycetota</taxon>
        <taxon>Actinomycetes</taxon>
        <taxon>Kineosporiales</taxon>
        <taxon>Kineosporiaceae</taxon>
        <taxon>Kineosporia</taxon>
    </lineage>
</organism>
<accession>A0ABP6Z0Z0</accession>
<keyword evidence="3" id="KW-1185">Reference proteome</keyword>
<dbReference type="PANTHER" id="PTHR35010">
    <property type="entry name" value="BLL4672 PROTEIN-RELATED"/>
    <property type="match status" value="1"/>
</dbReference>
<dbReference type="RefSeq" id="WP_231484268.1">
    <property type="nucleotide sequence ID" value="NZ_BAAAZO010000001.1"/>
</dbReference>